<dbReference type="EMBL" id="VIGB01000003">
    <property type="protein sequence ID" value="TQF06794.1"/>
    <property type="molecule type" value="Genomic_DNA"/>
</dbReference>
<feature type="signal peptide" evidence="1">
    <location>
        <begin position="1"/>
        <end position="27"/>
    </location>
</feature>
<evidence type="ECO:0008006" key="4">
    <source>
        <dbReference type="Google" id="ProtNLM"/>
    </source>
</evidence>
<dbReference type="Proteomes" id="UP000319103">
    <property type="component" value="Unassembled WGS sequence"/>
</dbReference>
<dbReference type="RefSeq" id="WP_141637201.1">
    <property type="nucleotide sequence ID" value="NZ_VIGB01000003.1"/>
</dbReference>
<organism evidence="2 3">
    <name type="scientific">Kitasatospora acidiphila</name>
    <dbReference type="NCBI Taxonomy" id="2567942"/>
    <lineage>
        <taxon>Bacteria</taxon>
        <taxon>Bacillati</taxon>
        <taxon>Actinomycetota</taxon>
        <taxon>Actinomycetes</taxon>
        <taxon>Kitasatosporales</taxon>
        <taxon>Streptomycetaceae</taxon>
        <taxon>Kitasatospora</taxon>
    </lineage>
</organism>
<name>A0A540WEG2_9ACTN</name>
<dbReference type="AlphaFoldDB" id="A0A540WEG2"/>
<accession>A0A540WEG2</accession>
<feature type="chain" id="PRO_5021765959" description="Secreted protein" evidence="1">
    <location>
        <begin position="28"/>
        <end position="70"/>
    </location>
</feature>
<keyword evidence="3" id="KW-1185">Reference proteome</keyword>
<dbReference type="OrthoDB" id="4332246at2"/>
<keyword evidence="1" id="KW-0732">Signal</keyword>
<reference evidence="2 3" key="1">
    <citation type="submission" date="2019-06" db="EMBL/GenBank/DDBJ databases">
        <title>Description of Kitasatospora acidophila sp. nov. isolated from pine grove soil, and reclassification of Streptomyces novaecaesareae to Kitasatospora novaeceasareae comb. nov.</title>
        <authorList>
            <person name="Kim M.J."/>
        </authorList>
    </citation>
    <scope>NUCLEOTIDE SEQUENCE [LARGE SCALE GENOMIC DNA]</scope>
    <source>
        <strain evidence="2 3">MMS16-CNU292</strain>
    </source>
</reference>
<comment type="caution">
    <text evidence="2">The sequence shown here is derived from an EMBL/GenBank/DDBJ whole genome shotgun (WGS) entry which is preliminary data.</text>
</comment>
<sequence>MRTTARLTTAAALLATALLAAIGPAAAATADPMPSKQGHPYSIPVGAITDLGDLTKLANLGTDLTGLLGH</sequence>
<gene>
    <name evidence="2" type="ORF">E6W39_37165</name>
</gene>
<evidence type="ECO:0000313" key="3">
    <source>
        <dbReference type="Proteomes" id="UP000319103"/>
    </source>
</evidence>
<proteinExistence type="predicted"/>
<evidence type="ECO:0000256" key="1">
    <source>
        <dbReference type="SAM" id="SignalP"/>
    </source>
</evidence>
<evidence type="ECO:0000313" key="2">
    <source>
        <dbReference type="EMBL" id="TQF06794.1"/>
    </source>
</evidence>
<protein>
    <recommendedName>
        <fullName evidence="4">Secreted protein</fullName>
    </recommendedName>
</protein>